<reference evidence="1 2" key="1">
    <citation type="submission" date="2019-02" db="EMBL/GenBank/DDBJ databases">
        <title>Deep-cultivation of Planctomycetes and their phenomic and genomic characterization uncovers novel biology.</title>
        <authorList>
            <person name="Wiegand S."/>
            <person name="Jogler M."/>
            <person name="Boedeker C."/>
            <person name="Pinto D."/>
            <person name="Vollmers J."/>
            <person name="Rivas-Marin E."/>
            <person name="Kohn T."/>
            <person name="Peeters S.H."/>
            <person name="Heuer A."/>
            <person name="Rast P."/>
            <person name="Oberbeckmann S."/>
            <person name="Bunk B."/>
            <person name="Jeske O."/>
            <person name="Meyerdierks A."/>
            <person name="Storesund J.E."/>
            <person name="Kallscheuer N."/>
            <person name="Luecker S."/>
            <person name="Lage O.M."/>
            <person name="Pohl T."/>
            <person name="Merkel B.J."/>
            <person name="Hornburger P."/>
            <person name="Mueller R.-W."/>
            <person name="Bruemmer F."/>
            <person name="Labrenz M."/>
            <person name="Spormann A.M."/>
            <person name="Op den Camp H."/>
            <person name="Overmann J."/>
            <person name="Amann R."/>
            <person name="Jetten M.S.M."/>
            <person name="Mascher T."/>
            <person name="Medema M.H."/>
            <person name="Devos D.P."/>
            <person name="Kaster A.-K."/>
            <person name="Ovreas L."/>
            <person name="Rohde M."/>
            <person name="Galperin M.Y."/>
            <person name="Jogler C."/>
        </authorList>
    </citation>
    <scope>NUCLEOTIDE SEQUENCE [LARGE SCALE GENOMIC DNA]</scope>
    <source>
        <strain evidence="1 2">FF011L</strain>
    </source>
</reference>
<proteinExistence type="predicted"/>
<keyword evidence="2" id="KW-1185">Reference proteome</keyword>
<accession>A0A517MAD8</accession>
<protein>
    <submittedName>
        <fullName evidence="1">Uncharacterized protein</fullName>
    </submittedName>
</protein>
<dbReference type="AlphaFoldDB" id="A0A517MAD8"/>
<evidence type="ECO:0000313" key="2">
    <source>
        <dbReference type="Proteomes" id="UP000320672"/>
    </source>
</evidence>
<dbReference type="EMBL" id="CP036262">
    <property type="protein sequence ID" value="QDS91811.1"/>
    <property type="molecule type" value="Genomic_DNA"/>
</dbReference>
<dbReference type="KEGG" id="rml:FF011L_05460"/>
<evidence type="ECO:0000313" key="1">
    <source>
        <dbReference type="EMBL" id="QDS91811.1"/>
    </source>
</evidence>
<organism evidence="1 2">
    <name type="scientific">Roseimaritima multifibrata</name>
    <dbReference type="NCBI Taxonomy" id="1930274"/>
    <lineage>
        <taxon>Bacteria</taxon>
        <taxon>Pseudomonadati</taxon>
        <taxon>Planctomycetota</taxon>
        <taxon>Planctomycetia</taxon>
        <taxon>Pirellulales</taxon>
        <taxon>Pirellulaceae</taxon>
        <taxon>Roseimaritima</taxon>
    </lineage>
</organism>
<sequence length="48" mass="5318">MTRSESTRAIFGLTVFGNTPFLIPAEVAAAPTWENRIRISPMIGDRIL</sequence>
<dbReference type="Proteomes" id="UP000320672">
    <property type="component" value="Chromosome"/>
</dbReference>
<gene>
    <name evidence="1" type="ORF">FF011L_05460</name>
</gene>
<name>A0A517MAD8_9BACT</name>